<feature type="transmembrane region" description="Helical" evidence="5">
    <location>
        <begin position="3457"/>
        <end position="3476"/>
    </location>
</feature>
<dbReference type="GO" id="GO:0000139">
    <property type="term" value="C:Golgi membrane"/>
    <property type="evidence" value="ECO:0007669"/>
    <property type="project" value="TreeGrafter"/>
</dbReference>
<keyword evidence="1" id="KW-0645">Protease</keyword>
<organism evidence="8 9">
    <name type="scientific">Blepharisma stoltei</name>
    <dbReference type="NCBI Taxonomy" id="1481888"/>
    <lineage>
        <taxon>Eukaryota</taxon>
        <taxon>Sar</taxon>
        <taxon>Alveolata</taxon>
        <taxon>Ciliophora</taxon>
        <taxon>Postciliodesmatophora</taxon>
        <taxon>Heterotrichea</taxon>
        <taxon>Heterotrichida</taxon>
        <taxon>Blepharismidae</taxon>
        <taxon>Blepharisma</taxon>
    </lineage>
</organism>
<evidence type="ECO:0000259" key="7">
    <source>
        <dbReference type="PROSITE" id="PS00652"/>
    </source>
</evidence>
<dbReference type="InterPro" id="IPR009030">
    <property type="entry name" value="Growth_fac_rcpt_cys_sf"/>
</dbReference>
<evidence type="ECO:0000256" key="4">
    <source>
        <dbReference type="ARBA" id="ARBA00023157"/>
    </source>
</evidence>
<keyword evidence="5" id="KW-1133">Transmembrane helix</keyword>
<dbReference type="Pfam" id="PF11721">
    <property type="entry name" value="Malectin"/>
    <property type="match status" value="1"/>
</dbReference>
<dbReference type="SUPFAM" id="SSF49899">
    <property type="entry name" value="Concanavalin A-like lectins/glucanases"/>
    <property type="match status" value="8"/>
</dbReference>
<dbReference type="Gene3D" id="2.10.220.10">
    <property type="entry name" value="Hormone Receptor, Insulin-like Growth Factor Receptor 1, Chain A, domain 2"/>
    <property type="match status" value="5"/>
</dbReference>
<feature type="transmembrane region" description="Helical" evidence="5">
    <location>
        <begin position="3488"/>
        <end position="3507"/>
    </location>
</feature>
<dbReference type="InterPro" id="IPR006212">
    <property type="entry name" value="Furin_repeat"/>
</dbReference>
<accession>A0AAU9IEU2</accession>
<feature type="signal peptide" evidence="6">
    <location>
        <begin position="1"/>
        <end position="20"/>
    </location>
</feature>
<feature type="transmembrane region" description="Helical" evidence="5">
    <location>
        <begin position="3372"/>
        <end position="3397"/>
    </location>
</feature>
<dbReference type="Proteomes" id="UP001162131">
    <property type="component" value="Unassembled WGS sequence"/>
</dbReference>
<dbReference type="CDD" id="cd00064">
    <property type="entry name" value="FU"/>
    <property type="match status" value="4"/>
</dbReference>
<dbReference type="GO" id="GO:0016485">
    <property type="term" value="P:protein processing"/>
    <property type="evidence" value="ECO:0007669"/>
    <property type="project" value="TreeGrafter"/>
</dbReference>
<name>A0AAU9IEU2_9CILI</name>
<dbReference type="InterPro" id="IPR001368">
    <property type="entry name" value="TNFR/NGFR_Cys_rich_reg"/>
</dbReference>
<feature type="chain" id="PRO_5043672801" description="TNFR-Cys domain-containing protein" evidence="6">
    <location>
        <begin position="21"/>
        <end position="3607"/>
    </location>
</feature>
<dbReference type="EMBL" id="CAJZBQ010000006">
    <property type="protein sequence ID" value="CAG9312390.1"/>
    <property type="molecule type" value="Genomic_DNA"/>
</dbReference>
<dbReference type="PROSITE" id="PS00652">
    <property type="entry name" value="TNFR_NGFR_1"/>
    <property type="match status" value="3"/>
</dbReference>
<keyword evidence="5" id="KW-0472">Membrane</keyword>
<gene>
    <name evidence="8" type="ORF">BSTOLATCC_MIC6497</name>
</gene>
<keyword evidence="4" id="KW-1015">Disulfide bond</keyword>
<dbReference type="SUPFAM" id="SSF57184">
    <property type="entry name" value="Growth factor receptor domain"/>
    <property type="match status" value="9"/>
</dbReference>
<dbReference type="SMART" id="SM00261">
    <property type="entry name" value="FU"/>
    <property type="match status" value="14"/>
</dbReference>
<dbReference type="PANTHER" id="PTHR42884">
    <property type="entry name" value="PROPROTEIN CONVERTASE SUBTILISIN/KEXIN-RELATED"/>
    <property type="match status" value="1"/>
</dbReference>
<keyword evidence="6" id="KW-0732">Signal</keyword>
<sequence length="3607" mass="393006">MKACLRHLALIVLSLLTCYSLDPSTIVMAINSGGSAYTSLYGFSYIADTYSTGGSNHVITGSTIANTKDDSMYLSERYGTTNWGYNLPLSTDGTYVLILQFCEIYFTTTNSRKFTVKIGSYTVANNLDLVATAGPLTAYDIFTEFTLSSGTVSIAGNAITGAYTGGNLIVTFTQVLQNPQLAGLIIVSGDCRVADYCNMCYQVRCMVCNAPALSCTTCIANASPVSGVCQCNAGYYWTTTTRTCVPCDNLCISCSSDNFICATCSGSNVLVSSVCLRACPYGFGTSCASVSTAVINQNFADYFYGAYGLFRTGTSLSSYYFFNSPETVDPIPAKSRGLYFSGGSYLQTTGTVYISLNFSIGMWVWILSGSGDILTNSSGYKIRISASGVMTIILESIAEATTTVTTAALNPSNSAWAYISFIVSFSSATTSTTIVPYLNNSPQASVTSSGYIYRDAINNYLILGKSSLTNFLGYIYQFTLWNAAVSNFNTQYSDQICGTGAVANCLWTCPLSQWMNGATPTNCNSCTNGCVRNVSCNVCFDPLCSVCTGFLTGLCTQCVTNASGAPSTCACNAGYILSSDGFSCVPCYTGCASCTGTSYYQCSSCLSSYYLLKTMCLTYCPSGYTADSSGHLCTLSTSNPLSIALQNLIQLDTVSGVSVGSSNTNKYPTWETTDPIPSIYRGYYFSGSNYMSLASFTISPYFSLLIWIKPLSDGYLFMKFDGTTKYSYVTISSGISSMNILLADSNLLSVSGSSSILSGWHYIAFTGGLSSGNTVISLSIDGTSVSSTTSASSSYYKDLGTLYIAKDTTASGGFTGFLWSLKLYNDNTYAAQEWKTSGCPTGCTTCPSELKCPDSCSFGQFYSSSCTSCVGSCPYGCRSTLTCRLCKDKECLACTTFDGPCTSCITNASISGTTCVCNNNAFWEQSSDGCQICDNLCSQCQTNKYFLCSSCGTYYLVSNVCLRSCPYGFTSPCVTVTSPVIDVAFNGDFQGTYSIFTTGTSASFYQFFNSPETVDPIPAKQRGLYFNGSQYLMSNTNVYLSHSFAMGLWIYVTATGDILSNSRIIVDSSGSIKIPLESPLEVTSSQTLSGTSFAVWIFLSFTSSFNNPAITTTLTIYNNNNQVASSTYNTVIYRDQTNQKIKIGGSSTSYFTGFIYNYKLWNVAIFDFSTQLNEICGSGLLASCLWACNINYWWNGAAFKSCDTGCVLGCTRNGSCNICDDPLCSVCTGFDANKCTQCVTNASGAPSTCACNAGYIVSSDGFSCVPCYTGCGSCTGTLYYQCSSCLSSYYLLKTMCLTYCPSGYTADSSGHSCTLSTSNPLSIALQNLIQLDTVSGVSVGSSNTNKYPTWETTDPIPSIYRGYYFSGSNYMSLASFTISPYFSLLIWIKPLSDGYLFMKFDGTTKYSYVTISSGIPSMNILLADSNLLSVSGSSSILSGWHYIAFTGGLSSGNTVISLSIDGTSVSSTTSASSSYYKDLGTLYIAKDTTASGGFTGFLWSLKLYNDNTYAAQEWKTSGCPTGCTTCPSELKCPDSCPFGQFYSSSCTSCTGSCPYGCRSTLTCRLCKDKECLECTAFDGPCTSCINNASISGTTCFCNNNAFWEQSSDGCQICDNLCSQCQTNKYFLCSSCGTYYLVSNVCLRSCPYGFTSPCVTVTSPVIDVKFNGDFQGIYSIFTTGISSSSYQFFNTPETVDPIPAKQRGLYFKGSQYLISNTNVYLSHSFAMGLWIYVTATGDILSNSRIIVGSSGSIKIPLESPLEVTSSETLSSPSFSMWIYLSFTCVFNNPAITTTLKVYNNNNLVASSTYNTVIYRDQTNQNIKIGGSSASYFKGFIYSYQLWNVAIFDFTTQLDEICGSGLLANCLWACDINDYLDSTYKNCDTGCSLGCTRSGSCNICNDPLCSVCTSFDANKCTTCVSHAHNTPCSCDSGYSLSSDGFSCVPCFTGCSSCSSSQYYQCSGCVSTYYLLNVLCDAQCPSGYSQNSGTNKCDLTSNLVIDLEFDDYIVLDNLLGFDVGNSNTNTYPNFDTNDPTPAINRGYYFTGQSYMKGSAVFSPYFSVMLWVKVIDQGVLIEKYNVAIAYFAIEIDTNMFPNLNLLLKDGSSLNSVGSQSVVSDWHYLSFSGSINLDGTYSSNLYVDTNLLITSTSTPKTYLRDSTSGTLLIGVDHSSTTGFKGFLWNLKIYNDETYANSAWVSTTCTVNPCTSCPIGNFCPSSCSLANYPGSSFCGSCKSSSCSYGCRSDLTCRLCREKECYSCISFSNKCLTCITNAGFVGNSCQCNLNAYWNGNTETCDLCHTICTSCSGPSFTECIQCGSSLFMLSNVCLEFCPSGYTISGNQCILSNELVFSLRLSQIKDIVYDSIGNIAFQTGNDNSFYPFYTPEDPYAAKLRGYYFRGTSFMKSIDNPPSLTFGAEFTISAWINPTLGNGYLISKQDNSLSSFLTFSLSSGKLNFSMKLKDGTTVSYMTSALSVSLGSWNFIAVKSLISSTPQQKISFYIDSSSEISSDLRSSWYQDISSSFFISIGAGSDLNANLYKGFLWGINIYNFDEPMLSIIISGTCSGCSLCPIELSNTCIPNCDLPYYPNSLACASCQAQCGWGCVRNDKNCNLCQDVICLVCDDYTSTCITCRDHAHLSSSVCVCNDGYYWDLANEECAVCDSTCKTCKSSAASDCIVCASGLYMYLGWCISECPEGFIESGSVCIEKDPFIFYLSFDTLKGVVIDKQSSIPALTGNSTAFYPDYDEFDPLAAAYRGFYFNGVSSVMHLPIYPGYTSPVLSFGYSFTFSIWINLENGFGAIISKQDKLKNPIFSLTISSGTVMVSLNFKTAGIAYFYYLQSLSFYEWNHIAFTAEYTSLKHTKISFYLNGIIDNQLDFGSDYFNDKKTDVSFTLGATKDSSGYTNYFKGFIYDIKGYSSVRSISSLALPTAQCSENCKSCLTTGVCIPNCVITQYWVGPQYNKCSKCSNGCMSCRDSSKFCNLCENPKCTSCTDFTADSCLECTSGTSNITNCQCDYGLAWNSTSGACETCHQWQFKANDSCIDCPPLCAQCDSLTKCTWCINNAVLNSGSCSCSPGWLGNTTCVYIPFNVTLTVNLNNTLVLTFSDFLVTNLTSGNIYIKILNQTVEFFSVTYLSNSSYLITCEFGGGIKKGTIVKVYFIDPKEILSVSGGVIHDQYVSGTLYKSIKTSEEQEIAQIQNQVSAGIKALVGSGAVLAMLNPSPSGFWTMLNTIQLLAYIPYANYPLTDKIVAFFEAMNGFNFVPNIFSLFIDKKQGNSPYYQAEKYGYDSDLVLLNIGNDATILCVMIAMMPITLYLSKCSERLIGKKLKKIYNEYKFGVFLRFWILIYLESGFAAIVGILSAKRSETYPGAVEFSNLLICWAFIIFIILTPMLLVYSSYKNSKNILYKRNKKWLIPWNSLYYEFKNDLGFMSTQYYTLFFTRRLIYIAVQVFLNDYPQSQLTINTVCALCMALYVFVYKPFEDPVIQITNLITECGISITFIMICPYFFDLTSTALDNMDSCVMIFVIFIMAAQTAGPLINSIKELYELAKRSMTKEIRSNPIKILKNPRRIDLNNMSNFFEDETPAIIEFADAENRNFNQEIPNQTNK</sequence>
<dbReference type="PANTHER" id="PTHR42884:SF23">
    <property type="entry name" value="FURIN-LIKE PROTEASE 2"/>
    <property type="match status" value="1"/>
</dbReference>
<evidence type="ECO:0000313" key="8">
    <source>
        <dbReference type="EMBL" id="CAG9312390.1"/>
    </source>
</evidence>
<comment type="caution">
    <text evidence="8">The sequence shown here is derived from an EMBL/GenBank/DDBJ whole genome shotgun (WGS) entry which is preliminary data.</text>
</comment>
<feature type="domain" description="TNFR-Cys" evidence="7">
    <location>
        <begin position="2579"/>
        <end position="2616"/>
    </location>
</feature>
<dbReference type="Pfam" id="PF13385">
    <property type="entry name" value="Laminin_G_3"/>
    <property type="match status" value="4"/>
</dbReference>
<dbReference type="Gene3D" id="2.60.120.200">
    <property type="match status" value="5"/>
</dbReference>
<keyword evidence="3" id="KW-0720">Serine protease</keyword>
<dbReference type="GO" id="GO:0004252">
    <property type="term" value="F:serine-type endopeptidase activity"/>
    <property type="evidence" value="ECO:0007669"/>
    <property type="project" value="TreeGrafter"/>
</dbReference>
<dbReference type="InterPro" id="IPR000742">
    <property type="entry name" value="EGF"/>
</dbReference>
<keyword evidence="9" id="KW-1185">Reference proteome</keyword>
<dbReference type="GO" id="GO:0005802">
    <property type="term" value="C:trans-Golgi network"/>
    <property type="evidence" value="ECO:0007669"/>
    <property type="project" value="TreeGrafter"/>
</dbReference>
<evidence type="ECO:0000256" key="5">
    <source>
        <dbReference type="SAM" id="Phobius"/>
    </source>
</evidence>
<feature type="transmembrane region" description="Helical" evidence="5">
    <location>
        <begin position="3298"/>
        <end position="3316"/>
    </location>
</feature>
<evidence type="ECO:0000256" key="1">
    <source>
        <dbReference type="ARBA" id="ARBA00022670"/>
    </source>
</evidence>
<reference evidence="8" key="1">
    <citation type="submission" date="2021-09" db="EMBL/GenBank/DDBJ databases">
        <authorList>
            <consortium name="AG Swart"/>
            <person name="Singh M."/>
            <person name="Singh A."/>
            <person name="Seah K."/>
            <person name="Emmerich C."/>
        </authorList>
    </citation>
    <scope>NUCLEOTIDE SEQUENCE</scope>
    <source>
        <strain evidence="8">ATCC30299</strain>
    </source>
</reference>
<keyword evidence="5" id="KW-0812">Transmembrane</keyword>
<dbReference type="Gene3D" id="2.60.120.430">
    <property type="entry name" value="Galactose-binding lectin"/>
    <property type="match status" value="1"/>
</dbReference>
<dbReference type="InterPro" id="IPR013320">
    <property type="entry name" value="ConA-like_dom_sf"/>
</dbReference>
<protein>
    <recommendedName>
        <fullName evidence="7">TNFR-Cys domain-containing protein</fullName>
    </recommendedName>
</protein>
<feature type="transmembrane region" description="Helical" evidence="5">
    <location>
        <begin position="3433"/>
        <end position="3451"/>
    </location>
</feature>
<keyword evidence="2" id="KW-0378">Hydrolase</keyword>
<feature type="domain" description="TNFR-Cys" evidence="7">
    <location>
        <begin position="852"/>
        <end position="891"/>
    </location>
</feature>
<evidence type="ECO:0000313" key="9">
    <source>
        <dbReference type="Proteomes" id="UP001162131"/>
    </source>
</evidence>
<feature type="transmembrane region" description="Helical" evidence="5">
    <location>
        <begin position="3337"/>
        <end position="3360"/>
    </location>
</feature>
<feature type="transmembrane region" description="Helical" evidence="5">
    <location>
        <begin position="3519"/>
        <end position="3541"/>
    </location>
</feature>
<proteinExistence type="predicted"/>
<evidence type="ECO:0000256" key="6">
    <source>
        <dbReference type="SAM" id="SignalP"/>
    </source>
</evidence>
<evidence type="ECO:0000256" key="3">
    <source>
        <dbReference type="ARBA" id="ARBA00022825"/>
    </source>
</evidence>
<dbReference type="SMART" id="SM00181">
    <property type="entry name" value="EGF"/>
    <property type="match status" value="13"/>
</dbReference>
<evidence type="ECO:0000256" key="2">
    <source>
        <dbReference type="ARBA" id="ARBA00022801"/>
    </source>
</evidence>
<feature type="domain" description="TNFR-Cys" evidence="7">
    <location>
        <begin position="1532"/>
        <end position="1571"/>
    </location>
</feature>
<dbReference type="InterPro" id="IPR021720">
    <property type="entry name" value="Malectin_dom"/>
</dbReference>